<name>U2SZA5_9ACTN</name>
<comment type="caution">
    <text evidence="2">The sequence shown here is derived from an EMBL/GenBank/DDBJ whole genome shotgun (WGS) entry which is preliminary data.</text>
</comment>
<feature type="transmembrane region" description="Helical" evidence="1">
    <location>
        <begin position="98"/>
        <end position="120"/>
    </location>
</feature>
<feature type="transmembrane region" description="Helical" evidence="1">
    <location>
        <begin position="6"/>
        <end position="22"/>
    </location>
</feature>
<keyword evidence="1" id="KW-1133">Transmembrane helix</keyword>
<dbReference type="STRING" id="1125712.HMPREF1316_0635"/>
<dbReference type="PATRIC" id="fig|1125712.3.peg.2295"/>
<protein>
    <submittedName>
        <fullName evidence="2">Uncharacterized protein</fullName>
    </submittedName>
</protein>
<feature type="transmembrane region" description="Helical" evidence="1">
    <location>
        <begin position="203"/>
        <end position="222"/>
    </location>
</feature>
<organism evidence="2 3">
    <name type="scientific">Olsenella profusa F0195</name>
    <dbReference type="NCBI Taxonomy" id="1125712"/>
    <lineage>
        <taxon>Bacteria</taxon>
        <taxon>Bacillati</taxon>
        <taxon>Actinomycetota</taxon>
        <taxon>Coriobacteriia</taxon>
        <taxon>Coriobacteriales</taxon>
        <taxon>Atopobiaceae</taxon>
        <taxon>Olsenella</taxon>
    </lineage>
</organism>
<reference evidence="2 3" key="1">
    <citation type="submission" date="2013-08" db="EMBL/GenBank/DDBJ databases">
        <authorList>
            <person name="Durkin A.S."/>
            <person name="Haft D.R."/>
            <person name="McCorrison J."/>
            <person name="Torralba M."/>
            <person name="Gillis M."/>
            <person name="Haft D.H."/>
            <person name="Methe B."/>
            <person name="Sutton G."/>
            <person name="Nelson K.E."/>
        </authorList>
    </citation>
    <scope>NUCLEOTIDE SEQUENCE [LARGE SCALE GENOMIC DNA]</scope>
    <source>
        <strain evidence="2 3">F0195</strain>
    </source>
</reference>
<keyword evidence="1" id="KW-0472">Membrane</keyword>
<keyword evidence="1" id="KW-0812">Transmembrane</keyword>
<sequence length="393" mass="43347">MLWVGITVAVAAVLLYLLVRRAPRIWFAGLTRDAPSALRDLLSKAGCDSSSKDASGVVSTPERGLCCAGSGLLCTAFVCGVFFLCASVLAILLDFALISGALVFGGFMVAMAVGMGAQALNYRLVWDGDKVWYRNSFGQSHEFTWADATAVSRCPKELAIRFGKVRVECWGPFARRAYEEFAARNDGDLVFERPHAYYTRSGLGSYLLAVAMSVAFVLAFTLPHPVQSLDRQGVGPYEVTPTNVHVEDGTYHMTVPEHDTREEWRWDDVIIGRADQVDAGRLYEAERSGTTVLVWGRASHTDGKISNLLICWQVLDKDGGVIFSYDDYLAGQEALMPTFIVVETGIIGVMLLIIGVACLHEYLKQRRLPQTQALEDFVADVEKAKQKRAQARW</sequence>
<evidence type="ECO:0000313" key="2">
    <source>
        <dbReference type="EMBL" id="ERL06149.1"/>
    </source>
</evidence>
<feature type="transmembrane region" description="Helical" evidence="1">
    <location>
        <begin position="72"/>
        <end position="92"/>
    </location>
</feature>
<feature type="transmembrane region" description="Helical" evidence="1">
    <location>
        <begin position="334"/>
        <end position="359"/>
    </location>
</feature>
<accession>U2SZA5</accession>
<evidence type="ECO:0000313" key="3">
    <source>
        <dbReference type="Proteomes" id="UP000016638"/>
    </source>
</evidence>
<dbReference type="EMBL" id="AWEZ01000069">
    <property type="protein sequence ID" value="ERL06149.1"/>
    <property type="molecule type" value="Genomic_DNA"/>
</dbReference>
<evidence type="ECO:0000256" key="1">
    <source>
        <dbReference type="SAM" id="Phobius"/>
    </source>
</evidence>
<dbReference type="AlphaFoldDB" id="U2SZA5"/>
<keyword evidence="3" id="KW-1185">Reference proteome</keyword>
<gene>
    <name evidence="2" type="ORF">HMPREF1316_0635</name>
</gene>
<dbReference type="Proteomes" id="UP000016638">
    <property type="component" value="Unassembled WGS sequence"/>
</dbReference>
<proteinExistence type="predicted"/>